<proteinExistence type="predicted"/>
<dbReference type="Pfam" id="PF01266">
    <property type="entry name" value="DAO"/>
    <property type="match status" value="1"/>
</dbReference>
<dbReference type="Gene3D" id="3.50.50.60">
    <property type="entry name" value="FAD/NAD(P)-binding domain"/>
    <property type="match status" value="1"/>
</dbReference>
<evidence type="ECO:0000259" key="1">
    <source>
        <dbReference type="Pfam" id="PF01266"/>
    </source>
</evidence>
<dbReference type="AlphaFoldDB" id="A0ABD0TID0"/>
<protein>
    <recommendedName>
        <fullName evidence="1">FAD dependent oxidoreductase domain-containing protein</fullName>
    </recommendedName>
</protein>
<feature type="domain" description="FAD dependent oxidoreductase" evidence="1">
    <location>
        <begin position="60"/>
        <end position="440"/>
    </location>
</feature>
<dbReference type="SUPFAM" id="SSF51905">
    <property type="entry name" value="FAD/NAD(P)-binding domain"/>
    <property type="match status" value="1"/>
</dbReference>
<dbReference type="Gene3D" id="3.30.9.10">
    <property type="entry name" value="D-Amino Acid Oxidase, subunit A, domain 2"/>
    <property type="match status" value="1"/>
</dbReference>
<sequence>MLLPRHLANILKSRTPEICFRSFASQEKNPFVKSWDVLKNDVSHFLGVNKKPAFYPQHVDVVIIGGGFIGSSIAYWLKTRTGEGLSVLVLDKDLTFQNVQKNFSLGLITQHFTLPENIKLSQYSAEFLRNVKENLGDDVNLEYHPCNSLVLASDKYAEKLEHNVMLQKEFGLKNNLLSTEDINKRFPWINTHDIKLGCIGTESEGFFNSWNFLKGLVNKSKELGAIYVNAEVTGFELEQQRDVLMEGITPGSFERINRVKYQTPDNEEHYVKFAACILAAGDNSGHIARLAKIGTGDGLLTVPLPIEKREYNVFSLEGKAKTTGLNTPMVMDTSGLWLRRNGLESNLLCGHIPLLTDETKNFTEHEYFQNVIKPSLINRIPDFEDTEMCKLAAEKQDCNTFDDSGFLGPHAYHNNLYIAAGFGRQGCFHAPGIGRAIAELIIDSHYTTIDLTRFGFDRLLVNQPIVEFNIY</sequence>
<evidence type="ECO:0000313" key="2">
    <source>
        <dbReference type="EMBL" id="KAL0849093.1"/>
    </source>
</evidence>
<dbReference type="PANTHER" id="PTHR13847:SF282">
    <property type="entry name" value="LETHAL (2) 37BB"/>
    <property type="match status" value="1"/>
</dbReference>
<comment type="caution">
    <text evidence="2">The sequence shown here is derived from an EMBL/GenBank/DDBJ whole genome shotgun (WGS) entry which is preliminary data.</text>
</comment>
<dbReference type="Proteomes" id="UP001549921">
    <property type="component" value="Unassembled WGS sequence"/>
</dbReference>
<accession>A0ABD0TID0</accession>
<reference evidence="2 3" key="1">
    <citation type="submission" date="2024-06" db="EMBL/GenBank/DDBJ databases">
        <title>A chromosome-level genome assembly of beet webworm, Loxostege sticticalis.</title>
        <authorList>
            <person name="Zhang Y."/>
        </authorList>
    </citation>
    <scope>NUCLEOTIDE SEQUENCE [LARGE SCALE GENOMIC DNA]</scope>
    <source>
        <strain evidence="2">AQ028</strain>
        <tissue evidence="2">Male pupae</tissue>
    </source>
</reference>
<evidence type="ECO:0000313" key="3">
    <source>
        <dbReference type="Proteomes" id="UP001549921"/>
    </source>
</evidence>
<gene>
    <name evidence="2" type="ORF">ABMA28_013453</name>
</gene>
<dbReference type="EMBL" id="JBEDNZ010000004">
    <property type="protein sequence ID" value="KAL0849093.1"/>
    <property type="molecule type" value="Genomic_DNA"/>
</dbReference>
<dbReference type="PANTHER" id="PTHR13847">
    <property type="entry name" value="SARCOSINE DEHYDROGENASE-RELATED"/>
    <property type="match status" value="1"/>
</dbReference>
<name>A0ABD0TID0_LOXSC</name>
<organism evidence="2 3">
    <name type="scientific">Loxostege sticticalis</name>
    <name type="common">Beet webworm moth</name>
    <dbReference type="NCBI Taxonomy" id="481309"/>
    <lineage>
        <taxon>Eukaryota</taxon>
        <taxon>Metazoa</taxon>
        <taxon>Ecdysozoa</taxon>
        <taxon>Arthropoda</taxon>
        <taxon>Hexapoda</taxon>
        <taxon>Insecta</taxon>
        <taxon>Pterygota</taxon>
        <taxon>Neoptera</taxon>
        <taxon>Endopterygota</taxon>
        <taxon>Lepidoptera</taxon>
        <taxon>Glossata</taxon>
        <taxon>Ditrysia</taxon>
        <taxon>Pyraloidea</taxon>
        <taxon>Crambidae</taxon>
        <taxon>Pyraustinae</taxon>
        <taxon>Loxostege</taxon>
    </lineage>
</organism>
<dbReference type="InterPro" id="IPR036188">
    <property type="entry name" value="FAD/NAD-bd_sf"/>
</dbReference>
<dbReference type="InterPro" id="IPR006076">
    <property type="entry name" value="FAD-dep_OxRdtase"/>
</dbReference>